<keyword evidence="2" id="KW-0597">Phosphoprotein</keyword>
<dbReference type="Pfam" id="PF00447">
    <property type="entry name" value="HSF_DNA-bind"/>
    <property type="match status" value="1"/>
</dbReference>
<dbReference type="Gene3D" id="1.10.10.10">
    <property type="entry name" value="Winged helix-like DNA-binding domain superfamily/Winged helix DNA-binding domain"/>
    <property type="match status" value="1"/>
</dbReference>
<dbReference type="KEGG" id="soe:110804900"/>
<dbReference type="AlphaFoldDB" id="A0A9R0JDT7"/>
<feature type="region of interest" description="Disordered" evidence="10">
    <location>
        <begin position="355"/>
        <end position="376"/>
    </location>
</feature>
<dbReference type="GO" id="GO:0003700">
    <property type="term" value="F:DNA-binding transcription factor activity"/>
    <property type="evidence" value="ECO:0000318"/>
    <property type="project" value="GO_Central"/>
</dbReference>
<dbReference type="InterPro" id="IPR000232">
    <property type="entry name" value="HSF_DNA-bd"/>
</dbReference>
<dbReference type="PANTHER" id="PTHR10015:SF161">
    <property type="entry name" value="HEAT STRESS TRANSCRIPTION FACTOR A-4A"/>
    <property type="match status" value="1"/>
</dbReference>
<protein>
    <submittedName>
        <fullName evidence="13">Heat stress transcription factor A-4c</fullName>
    </submittedName>
</protein>
<keyword evidence="9" id="KW-0175">Coiled coil</keyword>
<dbReference type="Proteomes" id="UP000813463">
    <property type="component" value="Chromosome 5"/>
</dbReference>
<proteinExistence type="inferred from homology"/>
<keyword evidence="5" id="KW-0238">DNA-binding</keyword>
<evidence type="ECO:0000256" key="8">
    <source>
        <dbReference type="RuleBase" id="RU004020"/>
    </source>
</evidence>
<evidence type="ECO:0000256" key="10">
    <source>
        <dbReference type="SAM" id="MobiDB-lite"/>
    </source>
</evidence>
<dbReference type="GO" id="GO:0006357">
    <property type="term" value="P:regulation of transcription by RNA polymerase II"/>
    <property type="evidence" value="ECO:0007669"/>
    <property type="project" value="TreeGrafter"/>
</dbReference>
<evidence type="ECO:0000256" key="6">
    <source>
        <dbReference type="ARBA" id="ARBA00023163"/>
    </source>
</evidence>
<dbReference type="PANTHER" id="PTHR10015">
    <property type="entry name" value="HEAT SHOCK TRANSCRIPTION FACTOR"/>
    <property type="match status" value="1"/>
</dbReference>
<evidence type="ECO:0000313" key="13">
    <source>
        <dbReference type="RefSeq" id="XP_021866187.1"/>
    </source>
</evidence>
<dbReference type="GO" id="GO:0034605">
    <property type="term" value="P:cellular response to heat"/>
    <property type="evidence" value="ECO:0000318"/>
    <property type="project" value="GO_Central"/>
</dbReference>
<keyword evidence="4" id="KW-0346">Stress response</keyword>
<evidence type="ECO:0000259" key="11">
    <source>
        <dbReference type="PROSITE" id="PS00434"/>
    </source>
</evidence>
<feature type="domain" description="HSF-type DNA-binding" evidence="11">
    <location>
        <begin position="55"/>
        <end position="79"/>
    </location>
</feature>
<evidence type="ECO:0000256" key="3">
    <source>
        <dbReference type="ARBA" id="ARBA00023015"/>
    </source>
</evidence>
<dbReference type="SMART" id="SM00415">
    <property type="entry name" value="HSF"/>
    <property type="match status" value="1"/>
</dbReference>
<evidence type="ECO:0000313" key="12">
    <source>
        <dbReference type="Proteomes" id="UP000813463"/>
    </source>
</evidence>
<reference evidence="12" key="1">
    <citation type="journal article" date="2021" name="Nat. Commun.">
        <title>Genomic analyses provide insights into spinach domestication and the genetic basis of agronomic traits.</title>
        <authorList>
            <person name="Cai X."/>
            <person name="Sun X."/>
            <person name="Xu C."/>
            <person name="Sun H."/>
            <person name="Wang X."/>
            <person name="Ge C."/>
            <person name="Zhang Z."/>
            <person name="Wang Q."/>
            <person name="Fei Z."/>
            <person name="Jiao C."/>
            <person name="Wang Q."/>
        </authorList>
    </citation>
    <scope>NUCLEOTIDE SEQUENCE [LARGE SCALE GENOMIC DNA]</scope>
    <source>
        <strain evidence="12">cv. Varoflay</strain>
    </source>
</reference>
<feature type="compositionally biased region" description="Basic and acidic residues" evidence="10">
    <location>
        <begin position="364"/>
        <end position="376"/>
    </location>
</feature>
<dbReference type="GO" id="GO:0000978">
    <property type="term" value="F:RNA polymerase II cis-regulatory region sequence-specific DNA binding"/>
    <property type="evidence" value="ECO:0007669"/>
    <property type="project" value="TreeGrafter"/>
</dbReference>
<comment type="similarity">
    <text evidence="8">Belongs to the HSF family.</text>
</comment>
<dbReference type="InterPro" id="IPR036388">
    <property type="entry name" value="WH-like_DNA-bd_sf"/>
</dbReference>
<dbReference type="SUPFAM" id="SSF46785">
    <property type="entry name" value="Winged helix' DNA-binding domain"/>
    <property type="match status" value="1"/>
</dbReference>
<dbReference type="GeneID" id="110804900"/>
<evidence type="ECO:0000256" key="2">
    <source>
        <dbReference type="ARBA" id="ARBA00022553"/>
    </source>
</evidence>
<evidence type="ECO:0000256" key="5">
    <source>
        <dbReference type="ARBA" id="ARBA00023125"/>
    </source>
</evidence>
<keyword evidence="3" id="KW-0805">Transcription regulation</keyword>
<dbReference type="PRINTS" id="PR00056">
    <property type="entry name" value="HSFDOMAIN"/>
</dbReference>
<keyword evidence="6" id="KW-0804">Transcription</keyword>
<comment type="subcellular location">
    <subcellularLocation>
        <location evidence="1">Nucleus</location>
    </subcellularLocation>
</comment>
<organism evidence="12 13">
    <name type="scientific">Spinacia oleracea</name>
    <name type="common">Spinach</name>
    <dbReference type="NCBI Taxonomy" id="3562"/>
    <lineage>
        <taxon>Eukaryota</taxon>
        <taxon>Viridiplantae</taxon>
        <taxon>Streptophyta</taxon>
        <taxon>Embryophyta</taxon>
        <taxon>Tracheophyta</taxon>
        <taxon>Spermatophyta</taxon>
        <taxon>Magnoliopsida</taxon>
        <taxon>eudicotyledons</taxon>
        <taxon>Gunneridae</taxon>
        <taxon>Pentapetalae</taxon>
        <taxon>Caryophyllales</taxon>
        <taxon>Chenopodiaceae</taxon>
        <taxon>Chenopodioideae</taxon>
        <taxon>Anserineae</taxon>
        <taxon>Spinacia</taxon>
    </lineage>
</organism>
<evidence type="ECO:0000256" key="7">
    <source>
        <dbReference type="ARBA" id="ARBA00023242"/>
    </source>
</evidence>
<feature type="coiled-coil region" evidence="9">
    <location>
        <begin position="130"/>
        <end position="178"/>
    </location>
</feature>
<feature type="compositionally biased region" description="Basic and acidic residues" evidence="10">
    <location>
        <begin position="213"/>
        <end position="222"/>
    </location>
</feature>
<gene>
    <name evidence="13" type="primary">LOC110804900</name>
</gene>
<dbReference type="OrthoDB" id="60033at2759"/>
<dbReference type="GO" id="GO:0005634">
    <property type="term" value="C:nucleus"/>
    <property type="evidence" value="ECO:0000318"/>
    <property type="project" value="GO_Central"/>
</dbReference>
<dbReference type="PROSITE" id="PS00434">
    <property type="entry name" value="HSF_DOMAIN"/>
    <property type="match status" value="1"/>
</dbReference>
<feature type="region of interest" description="Disordered" evidence="10">
    <location>
        <begin position="206"/>
        <end position="240"/>
    </location>
</feature>
<reference evidence="13" key="2">
    <citation type="submission" date="2025-08" db="UniProtKB">
        <authorList>
            <consortium name="RefSeq"/>
        </authorList>
    </citation>
    <scope>IDENTIFICATION</scope>
    <source>
        <tissue evidence="13">Leaf</tissue>
    </source>
</reference>
<accession>A0A9R0JDT7</accession>
<dbReference type="RefSeq" id="XP_021866187.1">
    <property type="nucleotide sequence ID" value="XM_022010495.2"/>
</dbReference>
<keyword evidence="7" id="KW-0539">Nucleus</keyword>
<evidence type="ECO:0000256" key="9">
    <source>
        <dbReference type="SAM" id="Coils"/>
    </source>
</evidence>
<sequence length="408" mass="46864">MMMDEIQGGSNALPPFLTKTYEMVDDPTSDSIVSWSSSNKSFIVWNPPEFSRVLLPRFFKHNNFSSFIRQLNTYGFRKVDPEQWEFANDDFIRGQSHLLKNIHRRKPVHSHSLTNLHGQVNSNPLTDSERKKYKEDIERLKHEREFLLAESKRQREEEQGFESQVQLVRERLHEMEQRQHTFVSFFARILKKPELAFAVPQVENHDRKRRVSSRHDYMHDETSNEDSLGTLRISRRGSPDDVSGLDLDTELLERMESSLNFWENVVEDLEDVYVQKNSSIELAESTTCVESPAISYTQLNVDAPSNSSAIDMNSEPPATVSVVACLPKEQEAGTAPAAPQGVNDVFWEQFLTENPGSSDVQEVQSERKDPGLKEKDSRLIDHGRYWLGFRNANNLPEHIGQLTSAGRS</sequence>
<keyword evidence="12" id="KW-1185">Reference proteome</keyword>
<evidence type="ECO:0000256" key="4">
    <source>
        <dbReference type="ARBA" id="ARBA00023016"/>
    </source>
</evidence>
<dbReference type="InterPro" id="IPR036390">
    <property type="entry name" value="WH_DNA-bd_sf"/>
</dbReference>
<evidence type="ECO:0000256" key="1">
    <source>
        <dbReference type="ARBA" id="ARBA00004123"/>
    </source>
</evidence>
<name>A0A9R0JDT7_SPIOL</name>
<dbReference type="FunFam" id="1.10.10.10:FF:000057">
    <property type="entry name" value="Heat shock transcription factor 1"/>
    <property type="match status" value="1"/>
</dbReference>